<dbReference type="GO" id="GO:0016491">
    <property type="term" value="F:oxidoreductase activity"/>
    <property type="evidence" value="ECO:0007669"/>
    <property type="project" value="InterPro"/>
</dbReference>
<protein>
    <recommendedName>
        <fullName evidence="2">EthD domain-containing protein</fullName>
    </recommendedName>
</protein>
<keyword evidence="4" id="KW-1185">Reference proteome</keyword>
<dbReference type="InterPro" id="IPR011008">
    <property type="entry name" value="Dimeric_a/b-barrel"/>
</dbReference>
<reference evidence="3 4" key="1">
    <citation type="submission" date="2022-12" db="EMBL/GenBank/DDBJ databases">
        <title>Genomic features and morphological characterization of a novel Knufia sp. strain isolated from spacecraft assembly facility.</title>
        <authorList>
            <person name="Teixeira M."/>
            <person name="Chander A.M."/>
            <person name="Stajich J.E."/>
            <person name="Venkateswaran K."/>
        </authorList>
    </citation>
    <scope>NUCLEOTIDE SEQUENCE [LARGE SCALE GENOMIC DNA]</scope>
    <source>
        <strain evidence="3 4">FJI-L2-BK-P2</strain>
    </source>
</reference>
<comment type="caution">
    <text evidence="3">The sequence shown here is derived from an EMBL/GenBank/DDBJ whole genome shotgun (WGS) entry which is preliminary data.</text>
</comment>
<proteinExistence type="inferred from homology"/>
<dbReference type="InterPro" id="IPR009799">
    <property type="entry name" value="EthD_dom"/>
</dbReference>
<evidence type="ECO:0000313" key="3">
    <source>
        <dbReference type="EMBL" id="KAK5952355.1"/>
    </source>
</evidence>
<gene>
    <name evidence="3" type="ORF">OHC33_006398</name>
</gene>
<comment type="similarity">
    <text evidence="1">Belongs to the tpcK family.</text>
</comment>
<dbReference type="AlphaFoldDB" id="A0AAN8I7J0"/>
<sequence length="172" mass="19351">MDTAAGFQPLSIVRFTGILHRLANVSPSDFSALWANHAALAAPWFLYHNVRGYTQTHATASAAIPGAKVVDFDGMVELYFDPSTCTLFNPKLLEGRPDSEGAQKYFEEVIFVDEKRFWDRTEQANVRKGVEWQEGTMGFVGKEVKVIVDGKVVVDVPDELWKRWQSYVGGHR</sequence>
<dbReference type="Gene3D" id="3.30.70.100">
    <property type="match status" value="1"/>
</dbReference>
<evidence type="ECO:0000256" key="1">
    <source>
        <dbReference type="ARBA" id="ARBA00005986"/>
    </source>
</evidence>
<evidence type="ECO:0000259" key="2">
    <source>
        <dbReference type="Pfam" id="PF07110"/>
    </source>
</evidence>
<feature type="domain" description="EthD" evidence="2">
    <location>
        <begin position="25"/>
        <end position="119"/>
    </location>
</feature>
<name>A0AAN8I7J0_9EURO</name>
<dbReference type="EMBL" id="JAKLMC020000015">
    <property type="protein sequence ID" value="KAK5952355.1"/>
    <property type="molecule type" value="Genomic_DNA"/>
</dbReference>
<dbReference type="SUPFAM" id="SSF54909">
    <property type="entry name" value="Dimeric alpha+beta barrel"/>
    <property type="match status" value="1"/>
</dbReference>
<accession>A0AAN8I7J0</accession>
<organism evidence="3 4">
    <name type="scientific">Knufia fluminis</name>
    <dbReference type="NCBI Taxonomy" id="191047"/>
    <lineage>
        <taxon>Eukaryota</taxon>
        <taxon>Fungi</taxon>
        <taxon>Dikarya</taxon>
        <taxon>Ascomycota</taxon>
        <taxon>Pezizomycotina</taxon>
        <taxon>Eurotiomycetes</taxon>
        <taxon>Chaetothyriomycetidae</taxon>
        <taxon>Chaetothyriales</taxon>
        <taxon>Trichomeriaceae</taxon>
        <taxon>Knufia</taxon>
    </lineage>
</organism>
<evidence type="ECO:0000313" key="4">
    <source>
        <dbReference type="Proteomes" id="UP001316803"/>
    </source>
</evidence>
<dbReference type="Proteomes" id="UP001316803">
    <property type="component" value="Unassembled WGS sequence"/>
</dbReference>
<dbReference type="Pfam" id="PF07110">
    <property type="entry name" value="EthD"/>
    <property type="match status" value="1"/>
</dbReference>